<evidence type="ECO:0000259" key="4">
    <source>
        <dbReference type="Pfam" id="PF16113"/>
    </source>
</evidence>
<name>A0A376CMS5_9CORY</name>
<evidence type="ECO:0000256" key="2">
    <source>
        <dbReference type="ARBA" id="ARBA00011915"/>
    </source>
</evidence>
<dbReference type="CDD" id="cd06558">
    <property type="entry name" value="crotonase-like"/>
    <property type="match status" value="1"/>
</dbReference>
<proteinExistence type="predicted"/>
<dbReference type="SUPFAM" id="SSF52096">
    <property type="entry name" value="ClpP/crotonase"/>
    <property type="match status" value="1"/>
</dbReference>
<sequence length="305" mass="32832">MSTHTEEIQVERRGKAGLITLNRSKALNALNHSMVQQMTQALEQFEQDDSVALVIVKAAGDRAFCAGGDIAVLYEDALKKGTEGAEFWADEYRLNVIIANYSKPYVPLMQGIVLGGGVGISAHGSHRVVTDSTRIGMPETGIGYFPDVGGTKLLAEAPRNLGKHLALTARQVGGTEAIAAGLADYFVPDSAVENLVEKLAETGSVDVISEFTESPAEAFNGVIDQMEQAYAPENVQEILENLDALQADGAEWAADAAKRIRRNCPLTLTVVLEAFRRHNGVELGKVLENEFVMSAERVKLFVCGA</sequence>
<dbReference type="Gene3D" id="3.90.226.10">
    <property type="entry name" value="2-enoyl-CoA Hydratase, Chain A, domain 1"/>
    <property type="match status" value="1"/>
</dbReference>
<keyword evidence="3" id="KW-0378">Hydrolase</keyword>
<keyword evidence="5" id="KW-0456">Lyase</keyword>
<feature type="domain" description="Enoyl-CoA hydratase/isomerase" evidence="4">
    <location>
        <begin position="17"/>
        <end position="296"/>
    </location>
</feature>
<evidence type="ECO:0000256" key="3">
    <source>
        <dbReference type="ARBA" id="ARBA00022801"/>
    </source>
</evidence>
<evidence type="ECO:0000256" key="1">
    <source>
        <dbReference type="ARBA" id="ARBA00001709"/>
    </source>
</evidence>
<accession>A0A376CMS5</accession>
<dbReference type="InterPro" id="IPR032259">
    <property type="entry name" value="HIBYL-CoA-H"/>
</dbReference>
<dbReference type="GO" id="GO:0005829">
    <property type="term" value="C:cytosol"/>
    <property type="evidence" value="ECO:0007669"/>
    <property type="project" value="TreeGrafter"/>
</dbReference>
<dbReference type="InterPro" id="IPR029045">
    <property type="entry name" value="ClpP/crotonase-like_dom_sf"/>
</dbReference>
<dbReference type="PANTHER" id="PTHR43176">
    <property type="entry name" value="3-HYDROXYISOBUTYRYL-COA HYDROLASE-RELATED"/>
    <property type="match status" value="1"/>
</dbReference>
<evidence type="ECO:0000313" key="5">
    <source>
        <dbReference type="EMBL" id="STC69801.1"/>
    </source>
</evidence>
<dbReference type="NCBIfam" id="NF004127">
    <property type="entry name" value="PRK05617.1"/>
    <property type="match status" value="1"/>
</dbReference>
<protein>
    <recommendedName>
        <fullName evidence="2">3-hydroxyisobutyryl-CoA hydrolase</fullName>
        <ecNumber evidence="2">3.1.2.4</ecNumber>
    </recommendedName>
</protein>
<reference evidence="5 6" key="1">
    <citation type="submission" date="2018-06" db="EMBL/GenBank/DDBJ databases">
        <authorList>
            <consortium name="Pathogen Informatics"/>
            <person name="Doyle S."/>
        </authorList>
    </citation>
    <scope>NUCLEOTIDE SEQUENCE [LARGE SCALE GENOMIC DNA]</scope>
    <source>
        <strain evidence="5 6">NCTC11862</strain>
    </source>
</reference>
<dbReference type="GO" id="GO:0003860">
    <property type="term" value="F:3-hydroxyisobutyryl-CoA hydrolase activity"/>
    <property type="evidence" value="ECO:0007669"/>
    <property type="project" value="UniProtKB-EC"/>
</dbReference>
<comment type="catalytic activity">
    <reaction evidence="1">
        <text>3-hydroxy-2-methylpropanoyl-CoA + H2O = 3-hydroxy-2-methylpropanoate + CoA + H(+)</text>
        <dbReference type="Rhea" id="RHEA:20888"/>
        <dbReference type="ChEBI" id="CHEBI:11805"/>
        <dbReference type="ChEBI" id="CHEBI:15377"/>
        <dbReference type="ChEBI" id="CHEBI:15378"/>
        <dbReference type="ChEBI" id="CHEBI:57287"/>
        <dbReference type="ChEBI" id="CHEBI:57340"/>
        <dbReference type="EC" id="3.1.2.4"/>
    </reaction>
</comment>
<dbReference type="PANTHER" id="PTHR43176:SF3">
    <property type="entry name" value="3-HYDROXYISOBUTYRYL-COA HYDROLASE, MITOCHONDRIAL"/>
    <property type="match status" value="1"/>
</dbReference>
<keyword evidence="6" id="KW-1185">Reference proteome</keyword>
<gene>
    <name evidence="5" type="primary">echA3</name>
    <name evidence="5" type="ORF">NCTC11862_01600</name>
</gene>
<dbReference type="GO" id="GO:0006574">
    <property type="term" value="P:L-valine catabolic process"/>
    <property type="evidence" value="ECO:0007669"/>
    <property type="project" value="TreeGrafter"/>
</dbReference>
<evidence type="ECO:0000313" key="6">
    <source>
        <dbReference type="Proteomes" id="UP000254467"/>
    </source>
</evidence>
<dbReference type="EC" id="3.1.2.4" evidence="2"/>
<dbReference type="InterPro" id="IPR045004">
    <property type="entry name" value="ECH_dom"/>
</dbReference>
<dbReference type="Proteomes" id="UP000254467">
    <property type="component" value="Unassembled WGS sequence"/>
</dbReference>
<dbReference type="AlphaFoldDB" id="A0A376CMS5"/>
<dbReference type="Pfam" id="PF16113">
    <property type="entry name" value="ECH_2"/>
    <property type="match status" value="1"/>
</dbReference>
<organism evidence="5 6">
    <name type="scientific">Corynebacterium pilosum</name>
    <dbReference type="NCBI Taxonomy" id="35756"/>
    <lineage>
        <taxon>Bacteria</taxon>
        <taxon>Bacillati</taxon>
        <taxon>Actinomycetota</taxon>
        <taxon>Actinomycetes</taxon>
        <taxon>Mycobacteriales</taxon>
        <taxon>Corynebacteriaceae</taxon>
        <taxon>Corynebacterium</taxon>
    </lineage>
</organism>
<dbReference type="RefSeq" id="WP_081618026.1">
    <property type="nucleotide sequence ID" value="NZ_LDYD01000004.1"/>
</dbReference>
<dbReference type="OrthoDB" id="9790967at2"/>
<dbReference type="GO" id="GO:0016829">
    <property type="term" value="F:lyase activity"/>
    <property type="evidence" value="ECO:0007669"/>
    <property type="project" value="UniProtKB-KW"/>
</dbReference>
<dbReference type="STRING" id="35756.GCA_001044155_00708"/>
<dbReference type="EMBL" id="UFXQ01000001">
    <property type="protein sequence ID" value="STC69801.1"/>
    <property type="molecule type" value="Genomic_DNA"/>
</dbReference>